<gene>
    <name evidence="2" type="ORF">LSP00402_LOCUS15491</name>
</gene>
<dbReference type="Gene3D" id="3.40.830.10">
    <property type="entry name" value="LigB-like"/>
    <property type="match status" value="1"/>
</dbReference>
<dbReference type="EMBL" id="HBHP01024973">
    <property type="protein sequence ID" value="CAD9771501.1"/>
    <property type="molecule type" value="Transcribed_RNA"/>
</dbReference>
<dbReference type="AlphaFoldDB" id="A0A7S2TW11"/>
<feature type="signal peptide" evidence="1">
    <location>
        <begin position="1"/>
        <end position="16"/>
    </location>
</feature>
<evidence type="ECO:0000313" key="2">
    <source>
        <dbReference type="EMBL" id="CAD9771501.1"/>
    </source>
</evidence>
<organism evidence="2">
    <name type="scientific">Lotharella oceanica</name>
    <dbReference type="NCBI Taxonomy" id="641309"/>
    <lineage>
        <taxon>Eukaryota</taxon>
        <taxon>Sar</taxon>
        <taxon>Rhizaria</taxon>
        <taxon>Cercozoa</taxon>
        <taxon>Chlorarachniophyceae</taxon>
        <taxon>Lotharella</taxon>
    </lineage>
</organism>
<reference evidence="2" key="1">
    <citation type="submission" date="2021-01" db="EMBL/GenBank/DDBJ databases">
        <authorList>
            <person name="Corre E."/>
            <person name="Pelletier E."/>
            <person name="Niang G."/>
            <person name="Scheremetjew M."/>
            <person name="Finn R."/>
            <person name="Kale V."/>
            <person name="Holt S."/>
            <person name="Cochrane G."/>
            <person name="Meng A."/>
            <person name="Brown T."/>
            <person name="Cohen L."/>
        </authorList>
    </citation>
    <scope>NUCLEOTIDE SEQUENCE</scope>
    <source>
        <strain evidence="2">CCMP622</strain>
    </source>
</reference>
<name>A0A7S2TW11_9EUKA</name>
<keyword evidence="1" id="KW-0732">Signal</keyword>
<sequence>MTPIVLLGLHFASLRAELLGAAVIPHGDFAYDPSLVGGKNGSRELHQAAVEVGQWIASLKPDVIVMSTPHGMELTKDFLVYENAQLSGCAVVGDDLHNASHPTYKVCRNMTTDKSTASEILDALGGTKDPEDTIKATGMLGFADSSPLPVGWGEVLPWTYITNITDDAPQVVVLSVPYSRYNHSVEMVPGLLGLGRALAERP</sequence>
<protein>
    <recommendedName>
        <fullName evidence="3">Extradiol ring-cleavage dioxygenase class III enzyme subunit B domain-containing protein</fullName>
    </recommendedName>
</protein>
<accession>A0A7S2TW11</accession>
<feature type="chain" id="PRO_5031359393" description="Extradiol ring-cleavage dioxygenase class III enzyme subunit B domain-containing protein" evidence="1">
    <location>
        <begin position="17"/>
        <end position="202"/>
    </location>
</feature>
<proteinExistence type="predicted"/>
<evidence type="ECO:0008006" key="3">
    <source>
        <dbReference type="Google" id="ProtNLM"/>
    </source>
</evidence>
<evidence type="ECO:0000256" key="1">
    <source>
        <dbReference type="SAM" id="SignalP"/>
    </source>
</evidence>